<dbReference type="GO" id="GO:0046654">
    <property type="term" value="P:tetrahydrofolate biosynthetic process"/>
    <property type="evidence" value="ECO:0007669"/>
    <property type="project" value="UniProtKB-UniPathway"/>
</dbReference>
<evidence type="ECO:0000256" key="9">
    <source>
        <dbReference type="ARBA" id="ARBA00022909"/>
    </source>
</evidence>
<evidence type="ECO:0000256" key="11">
    <source>
        <dbReference type="ARBA" id="ARBA00029766"/>
    </source>
</evidence>
<evidence type="ECO:0000256" key="12">
    <source>
        <dbReference type="ARBA" id="ARBA00033413"/>
    </source>
</evidence>
<organism evidence="14 15">
    <name type="scientific">Sphingomonas alpina</name>
    <dbReference type="NCBI Taxonomy" id="653931"/>
    <lineage>
        <taxon>Bacteria</taxon>
        <taxon>Pseudomonadati</taxon>
        <taxon>Pseudomonadota</taxon>
        <taxon>Alphaproteobacteria</taxon>
        <taxon>Sphingomonadales</taxon>
        <taxon>Sphingomonadaceae</taxon>
        <taxon>Sphingomonas</taxon>
    </lineage>
</organism>
<accession>A0A7H0LR28</accession>
<dbReference type="SUPFAM" id="SSF55083">
    <property type="entry name" value="6-hydroxymethyl-7,8-dihydropterin pyrophosphokinase, HPPK"/>
    <property type="match status" value="1"/>
</dbReference>
<dbReference type="GO" id="GO:0005524">
    <property type="term" value="F:ATP binding"/>
    <property type="evidence" value="ECO:0007669"/>
    <property type="project" value="UniProtKB-KW"/>
</dbReference>
<dbReference type="GO" id="GO:0016301">
    <property type="term" value="F:kinase activity"/>
    <property type="evidence" value="ECO:0007669"/>
    <property type="project" value="UniProtKB-KW"/>
</dbReference>
<evidence type="ECO:0000256" key="7">
    <source>
        <dbReference type="ARBA" id="ARBA00022777"/>
    </source>
</evidence>
<comment type="function">
    <text evidence="10">Catalyzes the transfer of pyrophosphate from adenosine triphosphate (ATP) to 6-hydroxymethyl-7,8-dihydropterin, an enzymatic step in folate biosynthesis pathway.</text>
</comment>
<keyword evidence="5 14" id="KW-0808">Transferase</keyword>
<dbReference type="KEGG" id="spap:H3Z74_19795"/>
<evidence type="ECO:0000256" key="2">
    <source>
        <dbReference type="ARBA" id="ARBA00005810"/>
    </source>
</evidence>
<gene>
    <name evidence="14" type="primary">folK</name>
    <name evidence="14" type="ORF">H3Z74_19795</name>
</gene>
<reference evidence="14 15" key="1">
    <citation type="submission" date="2020-09" db="EMBL/GenBank/DDBJ databases">
        <title>Sphingomonas sp., a new species isolated from pork steak.</title>
        <authorList>
            <person name="Heidler von Heilborn D."/>
        </authorList>
    </citation>
    <scope>NUCLEOTIDE SEQUENCE [LARGE SCALE GENOMIC DNA]</scope>
    <source>
        <strain evidence="15">S8-3T</strain>
    </source>
</reference>
<dbReference type="PANTHER" id="PTHR43071:SF1">
    <property type="entry name" value="2-AMINO-4-HYDROXY-6-HYDROXYMETHYLDIHYDROPTERIDINE PYROPHOSPHOKINASE"/>
    <property type="match status" value="1"/>
</dbReference>
<evidence type="ECO:0000256" key="5">
    <source>
        <dbReference type="ARBA" id="ARBA00022679"/>
    </source>
</evidence>
<dbReference type="NCBIfam" id="TIGR01498">
    <property type="entry name" value="folK"/>
    <property type="match status" value="1"/>
</dbReference>
<dbReference type="AlphaFoldDB" id="A0A7H0LR28"/>
<dbReference type="GO" id="GO:0003848">
    <property type="term" value="F:2-amino-4-hydroxy-6-hydroxymethyldihydropteridine diphosphokinase activity"/>
    <property type="evidence" value="ECO:0007669"/>
    <property type="project" value="UniProtKB-EC"/>
</dbReference>
<comment type="similarity">
    <text evidence="2">Belongs to the HPPK family.</text>
</comment>
<evidence type="ECO:0000256" key="3">
    <source>
        <dbReference type="ARBA" id="ARBA00013253"/>
    </source>
</evidence>
<comment type="pathway">
    <text evidence="1">Cofactor biosynthesis; tetrahydrofolate biosynthesis; 2-amino-4-hydroxy-6-hydroxymethyl-7,8-dihydropteridine diphosphate from 7,8-dihydroneopterin triphosphate: step 4/4.</text>
</comment>
<dbReference type="Proteomes" id="UP000516148">
    <property type="component" value="Chromosome"/>
</dbReference>
<keyword evidence="9" id="KW-0289">Folate biosynthesis</keyword>
<dbReference type="RefSeq" id="WP_187764429.1">
    <property type="nucleotide sequence ID" value="NZ_CP061038.1"/>
</dbReference>
<dbReference type="GO" id="GO:0046656">
    <property type="term" value="P:folic acid biosynthetic process"/>
    <property type="evidence" value="ECO:0007669"/>
    <property type="project" value="UniProtKB-KW"/>
</dbReference>
<dbReference type="UniPathway" id="UPA00077">
    <property type="reaction ID" value="UER00155"/>
</dbReference>
<evidence type="ECO:0000259" key="13">
    <source>
        <dbReference type="PROSITE" id="PS00794"/>
    </source>
</evidence>
<dbReference type="PANTHER" id="PTHR43071">
    <property type="entry name" value="2-AMINO-4-HYDROXY-6-HYDROXYMETHYLDIHYDROPTERIDINE PYROPHOSPHOKINASE"/>
    <property type="match status" value="1"/>
</dbReference>
<name>A0A7H0LR28_9SPHN</name>
<dbReference type="InterPro" id="IPR035907">
    <property type="entry name" value="Hppk_sf"/>
</dbReference>
<evidence type="ECO:0000256" key="4">
    <source>
        <dbReference type="ARBA" id="ARBA00016218"/>
    </source>
</evidence>
<dbReference type="InterPro" id="IPR000550">
    <property type="entry name" value="Hppk"/>
</dbReference>
<dbReference type="EC" id="2.7.6.3" evidence="3"/>
<proteinExistence type="inferred from homology"/>
<dbReference type="Pfam" id="PF01288">
    <property type="entry name" value="HPPK"/>
    <property type="match status" value="1"/>
</dbReference>
<feature type="domain" description="7,8-dihydro-6-hydroxymethylpterin-pyrophosphokinase" evidence="13">
    <location>
        <begin position="88"/>
        <end position="99"/>
    </location>
</feature>
<keyword evidence="6" id="KW-0547">Nucleotide-binding</keyword>
<evidence type="ECO:0000256" key="10">
    <source>
        <dbReference type="ARBA" id="ARBA00029409"/>
    </source>
</evidence>
<dbReference type="EMBL" id="CP061038">
    <property type="protein sequence ID" value="QNQ12131.1"/>
    <property type="molecule type" value="Genomic_DNA"/>
</dbReference>
<dbReference type="Gene3D" id="3.30.70.560">
    <property type="entry name" value="7,8-Dihydro-6-hydroxymethylpterin-pyrophosphokinase HPPK"/>
    <property type="match status" value="1"/>
</dbReference>
<keyword evidence="15" id="KW-1185">Reference proteome</keyword>
<protein>
    <recommendedName>
        <fullName evidence="4">2-amino-4-hydroxy-6-hydroxymethyldihydropteridine pyrophosphokinase</fullName>
        <ecNumber evidence="3">2.7.6.3</ecNumber>
    </recommendedName>
    <alternativeName>
        <fullName evidence="11">6-hydroxymethyl-7,8-dihydropterin pyrophosphokinase</fullName>
    </alternativeName>
    <alternativeName>
        <fullName evidence="12">7,8-dihydro-6-hydroxymethylpterin-pyrophosphokinase</fullName>
    </alternativeName>
</protein>
<evidence type="ECO:0000256" key="8">
    <source>
        <dbReference type="ARBA" id="ARBA00022840"/>
    </source>
</evidence>
<evidence type="ECO:0000256" key="6">
    <source>
        <dbReference type="ARBA" id="ARBA00022741"/>
    </source>
</evidence>
<keyword evidence="7 14" id="KW-0418">Kinase</keyword>
<sequence>MPISTYAISIGSNRPGRHGRPEAEVSAAIGALTGVVAVAPIIASAPIGPSIRRFANTAILVETKDDPPALLARLKAIERDFGRRRGRRWGARVIDLDIILWSGGSWGEAGLTVPHIGFRARGFVLDPLARIAADWRDPVTGLSVRQLAYRLRAVDQRASRP</sequence>
<keyword evidence="8" id="KW-0067">ATP-binding</keyword>
<evidence type="ECO:0000313" key="14">
    <source>
        <dbReference type="EMBL" id="QNQ12131.1"/>
    </source>
</evidence>
<dbReference type="PROSITE" id="PS00794">
    <property type="entry name" value="HPPK"/>
    <property type="match status" value="1"/>
</dbReference>
<evidence type="ECO:0000256" key="1">
    <source>
        <dbReference type="ARBA" id="ARBA00005051"/>
    </source>
</evidence>
<evidence type="ECO:0000313" key="15">
    <source>
        <dbReference type="Proteomes" id="UP000516148"/>
    </source>
</evidence>